<dbReference type="RefSeq" id="WP_407884446.1">
    <property type="nucleotide sequence ID" value="NZ_BQXO01000005.1"/>
</dbReference>
<accession>A0ABQ5JP86</accession>
<evidence type="ECO:0000259" key="1">
    <source>
        <dbReference type="Pfam" id="PF03749"/>
    </source>
</evidence>
<organism evidence="3 4">
    <name type="scientific">Furfurilactobacillus curtus</name>
    <dbReference type="NCBI Taxonomy" id="1746200"/>
    <lineage>
        <taxon>Bacteria</taxon>
        <taxon>Bacillati</taxon>
        <taxon>Bacillota</taxon>
        <taxon>Bacilli</taxon>
        <taxon>Lactobacillales</taxon>
        <taxon>Lactobacillaceae</taxon>
        <taxon>Furfurilactobacillus</taxon>
    </lineage>
</organism>
<protein>
    <submittedName>
        <fullName evidence="3">Sugar fermentation stimulation protein</fullName>
    </submittedName>
</protein>
<feature type="domain" description="SfsA N-terminal OB" evidence="2">
    <location>
        <begin position="12"/>
        <end position="81"/>
    </location>
</feature>
<dbReference type="PANTHER" id="PTHR30545:SF2">
    <property type="entry name" value="SUGAR FERMENTATION STIMULATION PROTEIN A"/>
    <property type="match status" value="1"/>
</dbReference>
<sequence length="247" mass="27184">MLYQDSQLATYIDRPTRFTCRVRLYGVMLETHLKNTGRGADVLLAGAIVVIVPAINSTRKTHWDLVAVRKQTERGNFWVNVDSSAPNQVTKEAVASGLLKFPGLTGTITEFRPEVTFGDSRVDFKGSTSTGEEFFVETKGCTLENQGVVAFPDAPTVRAVKHVYNLDKAMAAGYRAYLMFVIQIDNIDLLTLNQAMAPKLTQAIRDALPQGLQIMAYCSAVDEFGIALHRPTHFEIDAPFVDPQAAG</sequence>
<proteinExistence type="predicted"/>
<evidence type="ECO:0000313" key="4">
    <source>
        <dbReference type="Proteomes" id="UP001628078"/>
    </source>
</evidence>
<evidence type="ECO:0000259" key="2">
    <source>
        <dbReference type="Pfam" id="PF17746"/>
    </source>
</evidence>
<reference evidence="3 4" key="1">
    <citation type="submission" date="2022-03" db="EMBL/GenBank/DDBJ databases">
        <title>Draft genome sequence of Furfurilactobacillus curtus JCM 31185.</title>
        <authorList>
            <person name="Suzuki S."/>
            <person name="Endo A."/>
            <person name="Kajikawa A."/>
        </authorList>
    </citation>
    <scope>NUCLEOTIDE SEQUENCE [LARGE SCALE GENOMIC DNA]</scope>
    <source>
        <strain evidence="3 4">JCM 31185</strain>
    </source>
</reference>
<dbReference type="NCBIfam" id="TIGR00230">
    <property type="entry name" value="sfsA"/>
    <property type="match status" value="1"/>
</dbReference>
<dbReference type="PANTHER" id="PTHR30545">
    <property type="entry name" value="SUGAR FERMENTATION STIMULATION PROTEIN A"/>
    <property type="match status" value="1"/>
</dbReference>
<dbReference type="Gene3D" id="2.40.50.580">
    <property type="match status" value="1"/>
</dbReference>
<feature type="domain" description="Sugar fermentation stimulation protein C-terminal" evidence="1">
    <location>
        <begin position="85"/>
        <end position="223"/>
    </location>
</feature>
<dbReference type="Pfam" id="PF03749">
    <property type="entry name" value="SfsA"/>
    <property type="match status" value="1"/>
</dbReference>
<dbReference type="InterPro" id="IPR041465">
    <property type="entry name" value="SfsA_N"/>
</dbReference>
<gene>
    <name evidence="3" type="primary">sfsA</name>
    <name evidence="3" type="ORF">JCM31185_16490</name>
</gene>
<dbReference type="InterPro" id="IPR005224">
    <property type="entry name" value="SfsA"/>
</dbReference>
<keyword evidence="4" id="KW-1185">Reference proteome</keyword>
<name>A0ABQ5JP86_9LACO</name>
<dbReference type="Pfam" id="PF17746">
    <property type="entry name" value="SfsA_N"/>
    <property type="match status" value="1"/>
</dbReference>
<dbReference type="InterPro" id="IPR040452">
    <property type="entry name" value="SfsA_C"/>
</dbReference>
<comment type="caution">
    <text evidence="3">The sequence shown here is derived from an EMBL/GenBank/DDBJ whole genome shotgun (WGS) entry which is preliminary data.</text>
</comment>
<dbReference type="EMBL" id="BQXO01000005">
    <property type="protein sequence ID" value="GKT06362.1"/>
    <property type="molecule type" value="Genomic_DNA"/>
</dbReference>
<evidence type="ECO:0000313" key="3">
    <source>
        <dbReference type="EMBL" id="GKT06362.1"/>
    </source>
</evidence>
<dbReference type="CDD" id="cd22359">
    <property type="entry name" value="SfsA-like_bacterial"/>
    <property type="match status" value="1"/>
</dbReference>
<dbReference type="Gene3D" id="3.40.1350.60">
    <property type="match status" value="1"/>
</dbReference>
<dbReference type="Proteomes" id="UP001628078">
    <property type="component" value="Unassembled WGS sequence"/>
</dbReference>